<accession>A0A1Y4L810</accession>
<protein>
    <recommendedName>
        <fullName evidence="2">VanZ-like domain-containing protein</fullName>
    </recommendedName>
</protein>
<dbReference type="PANTHER" id="PTHR36834">
    <property type="entry name" value="MEMBRANE PROTEIN-RELATED"/>
    <property type="match status" value="1"/>
</dbReference>
<feature type="transmembrane region" description="Helical" evidence="1">
    <location>
        <begin position="156"/>
        <end position="177"/>
    </location>
</feature>
<evidence type="ECO:0000313" key="4">
    <source>
        <dbReference type="Proteomes" id="UP000195897"/>
    </source>
</evidence>
<dbReference type="Pfam" id="PF04892">
    <property type="entry name" value="VanZ"/>
    <property type="match status" value="1"/>
</dbReference>
<evidence type="ECO:0000313" key="3">
    <source>
        <dbReference type="EMBL" id="OUP52875.1"/>
    </source>
</evidence>
<evidence type="ECO:0000259" key="2">
    <source>
        <dbReference type="Pfam" id="PF04892"/>
    </source>
</evidence>
<feature type="domain" description="VanZ-like" evidence="2">
    <location>
        <begin position="12"/>
        <end position="139"/>
    </location>
</feature>
<feature type="transmembrane region" description="Helical" evidence="1">
    <location>
        <begin position="122"/>
        <end position="144"/>
    </location>
</feature>
<proteinExistence type="predicted"/>
<dbReference type="Proteomes" id="UP000195897">
    <property type="component" value="Unassembled WGS sequence"/>
</dbReference>
<keyword evidence="1" id="KW-0812">Transmembrane</keyword>
<dbReference type="PANTHER" id="PTHR36834:SF1">
    <property type="entry name" value="INTEGRAL MEMBRANE PROTEIN"/>
    <property type="match status" value="1"/>
</dbReference>
<keyword evidence="1" id="KW-1133">Transmembrane helix</keyword>
<keyword evidence="1" id="KW-0472">Membrane</keyword>
<dbReference type="InterPro" id="IPR006976">
    <property type="entry name" value="VanZ-like"/>
</dbReference>
<gene>
    <name evidence="3" type="ORF">B5F17_07790</name>
</gene>
<dbReference type="RefSeq" id="WP_087372679.1">
    <property type="nucleotide sequence ID" value="NZ_NFKK01000007.1"/>
</dbReference>
<name>A0A1Y4L810_9FIRM</name>
<sequence length="179" mass="19957">MRRRTNTAAGVILLAVYWYFVIQLTGGTPTNFIIIRDFARTINLSLIPFHDIAEVLTTNDVVGSVIQIVGNLVMFVPLGVLVPLFWSGWRSPSRTIGLGLCMSLFIEVNQLFTYRATSVDDLILNTLGAAVGWLCFLLVARLFGVDTRAGKWLEKLPIVILFAVWMCCIALELPTFLAY</sequence>
<feature type="transmembrane region" description="Helical" evidence="1">
    <location>
        <begin position="7"/>
        <end position="26"/>
    </location>
</feature>
<comment type="caution">
    <text evidence="3">The sequence shown here is derived from an EMBL/GenBank/DDBJ whole genome shotgun (WGS) entry which is preliminary data.</text>
</comment>
<dbReference type="EMBL" id="NFKK01000007">
    <property type="protein sequence ID" value="OUP52875.1"/>
    <property type="molecule type" value="Genomic_DNA"/>
</dbReference>
<dbReference type="AlphaFoldDB" id="A0A1Y4L810"/>
<feature type="transmembrane region" description="Helical" evidence="1">
    <location>
        <begin position="65"/>
        <end position="86"/>
    </location>
</feature>
<evidence type="ECO:0000256" key="1">
    <source>
        <dbReference type="SAM" id="Phobius"/>
    </source>
</evidence>
<reference evidence="4" key="1">
    <citation type="submission" date="2017-04" db="EMBL/GenBank/DDBJ databases">
        <title>Function of individual gut microbiota members based on whole genome sequencing of pure cultures obtained from chicken caecum.</title>
        <authorList>
            <person name="Medvecky M."/>
            <person name="Cejkova D."/>
            <person name="Polansky O."/>
            <person name="Karasova D."/>
            <person name="Kubasova T."/>
            <person name="Cizek A."/>
            <person name="Rychlik I."/>
        </authorList>
    </citation>
    <scope>NUCLEOTIDE SEQUENCE [LARGE SCALE GENOMIC DNA]</scope>
    <source>
        <strain evidence="4">An180</strain>
    </source>
</reference>
<organism evidence="3 4">
    <name type="scientific">Butyricicoccus pullicaecorum</name>
    <dbReference type="NCBI Taxonomy" id="501571"/>
    <lineage>
        <taxon>Bacteria</taxon>
        <taxon>Bacillati</taxon>
        <taxon>Bacillota</taxon>
        <taxon>Clostridia</taxon>
        <taxon>Eubacteriales</taxon>
        <taxon>Butyricicoccaceae</taxon>
        <taxon>Butyricicoccus</taxon>
    </lineage>
</organism>
<dbReference type="InterPro" id="IPR053150">
    <property type="entry name" value="Teicoplanin_resist-assoc"/>
</dbReference>
<feature type="transmembrane region" description="Helical" evidence="1">
    <location>
        <begin position="98"/>
        <end position="116"/>
    </location>
</feature>